<protein>
    <submittedName>
        <fullName evidence="4">Response regulator receiver domain-containing protein</fullName>
    </submittedName>
</protein>
<dbReference type="STRING" id="1513793.SAMN06296036_109188"/>
<keyword evidence="1 2" id="KW-0597">Phosphoprotein</keyword>
<dbReference type="InterPro" id="IPR001789">
    <property type="entry name" value="Sig_transdc_resp-reg_receiver"/>
</dbReference>
<dbReference type="EMBL" id="FWZT01000009">
    <property type="protein sequence ID" value="SMF30692.1"/>
    <property type="molecule type" value="Genomic_DNA"/>
</dbReference>
<organism evidence="4 5">
    <name type="scientific">Pseudobacteriovorax antillogorgiicola</name>
    <dbReference type="NCBI Taxonomy" id="1513793"/>
    <lineage>
        <taxon>Bacteria</taxon>
        <taxon>Pseudomonadati</taxon>
        <taxon>Bdellovibrionota</taxon>
        <taxon>Oligoflexia</taxon>
        <taxon>Oligoflexales</taxon>
        <taxon>Pseudobacteriovoracaceae</taxon>
        <taxon>Pseudobacteriovorax</taxon>
    </lineage>
</organism>
<evidence type="ECO:0000256" key="1">
    <source>
        <dbReference type="ARBA" id="ARBA00022553"/>
    </source>
</evidence>
<keyword evidence="5" id="KW-1185">Reference proteome</keyword>
<dbReference type="PANTHER" id="PTHR44591:SF3">
    <property type="entry name" value="RESPONSE REGULATORY DOMAIN-CONTAINING PROTEIN"/>
    <property type="match status" value="1"/>
</dbReference>
<dbReference type="Gene3D" id="3.30.565.10">
    <property type="entry name" value="Histidine kinase-like ATPase, C-terminal domain"/>
    <property type="match status" value="1"/>
</dbReference>
<dbReference type="AlphaFoldDB" id="A0A1Y6BVI2"/>
<dbReference type="GO" id="GO:0000160">
    <property type="term" value="P:phosphorelay signal transduction system"/>
    <property type="evidence" value="ECO:0007669"/>
    <property type="project" value="InterPro"/>
</dbReference>
<dbReference type="PANTHER" id="PTHR44591">
    <property type="entry name" value="STRESS RESPONSE REGULATOR PROTEIN 1"/>
    <property type="match status" value="1"/>
</dbReference>
<dbReference type="InterPro" id="IPR036890">
    <property type="entry name" value="HATPase_C_sf"/>
</dbReference>
<dbReference type="InterPro" id="IPR011006">
    <property type="entry name" value="CheY-like_superfamily"/>
</dbReference>
<feature type="modified residue" description="4-aspartylphosphate" evidence="2">
    <location>
        <position position="286"/>
    </location>
</feature>
<dbReference type="Pfam" id="PF00072">
    <property type="entry name" value="Response_reg"/>
    <property type="match status" value="1"/>
</dbReference>
<dbReference type="Proteomes" id="UP000192907">
    <property type="component" value="Unassembled WGS sequence"/>
</dbReference>
<evidence type="ECO:0000256" key="2">
    <source>
        <dbReference type="PROSITE-ProRule" id="PRU00169"/>
    </source>
</evidence>
<reference evidence="5" key="1">
    <citation type="submission" date="2017-04" db="EMBL/GenBank/DDBJ databases">
        <authorList>
            <person name="Varghese N."/>
            <person name="Submissions S."/>
        </authorList>
    </citation>
    <scope>NUCLEOTIDE SEQUENCE [LARGE SCALE GENOMIC DNA]</scope>
    <source>
        <strain evidence="5">RKEM611</strain>
    </source>
</reference>
<dbReference type="RefSeq" id="WP_132319184.1">
    <property type="nucleotide sequence ID" value="NZ_FWZT01000009.1"/>
</dbReference>
<dbReference type="SUPFAM" id="SSF52172">
    <property type="entry name" value="CheY-like"/>
    <property type="match status" value="1"/>
</dbReference>
<proteinExistence type="predicted"/>
<evidence type="ECO:0000313" key="5">
    <source>
        <dbReference type="Proteomes" id="UP000192907"/>
    </source>
</evidence>
<sequence length="348" mass="38732">MKDLLESQIVDFSSILSFELRSSLNVILNGINLLIEEQHAQVKDNLSTISMVKASAENLLALTNLLTLLKPRDDFHYEDIDLPSFASSIKNIMGPSIEEKRINFSISAQDKVIRFEKQMLHTILISLLSSRIKACSKECSLECKIALAEDGIVIQTKDNGRMLSNLGIIDSSGSLFRNQSKTYNIGELEILLAASLIRRIYASMEALQSSSELHLTVKIPLSLNDTEDPSNSDFRYLIVDDDPDLVSYTKMILEALRPGAHIKTASNGTDAVKVLETFEPDFIFTDLIMPNGDGFDLIRNISGKGIKIIAISGLGDEGVRQRVESVLGITYLEKPFTFECVRKIIEKE</sequence>
<dbReference type="InterPro" id="IPR050595">
    <property type="entry name" value="Bact_response_regulator"/>
</dbReference>
<name>A0A1Y6BVI2_9BACT</name>
<accession>A0A1Y6BVI2</accession>
<dbReference type="PROSITE" id="PS50110">
    <property type="entry name" value="RESPONSE_REGULATORY"/>
    <property type="match status" value="1"/>
</dbReference>
<dbReference type="SMART" id="SM00448">
    <property type="entry name" value="REC"/>
    <property type="match status" value="1"/>
</dbReference>
<evidence type="ECO:0000259" key="3">
    <source>
        <dbReference type="PROSITE" id="PS50110"/>
    </source>
</evidence>
<dbReference type="Gene3D" id="3.40.50.2300">
    <property type="match status" value="1"/>
</dbReference>
<gene>
    <name evidence="4" type="ORF">SAMN06296036_109188</name>
</gene>
<dbReference type="CDD" id="cd00156">
    <property type="entry name" value="REC"/>
    <property type="match status" value="1"/>
</dbReference>
<evidence type="ECO:0000313" key="4">
    <source>
        <dbReference type="EMBL" id="SMF30692.1"/>
    </source>
</evidence>
<dbReference type="OrthoDB" id="9177042at2"/>
<feature type="domain" description="Response regulatory" evidence="3">
    <location>
        <begin position="235"/>
        <end position="348"/>
    </location>
</feature>